<evidence type="ECO:0000256" key="3">
    <source>
        <dbReference type="ARBA" id="ARBA00022553"/>
    </source>
</evidence>
<feature type="coiled-coil region" evidence="6">
    <location>
        <begin position="238"/>
        <end position="268"/>
    </location>
</feature>
<evidence type="ECO:0000313" key="11">
    <source>
        <dbReference type="Proteomes" id="UP001209229"/>
    </source>
</evidence>
<dbReference type="PROSITE" id="PS50112">
    <property type="entry name" value="PAS"/>
    <property type="match status" value="2"/>
</dbReference>
<dbReference type="Gene3D" id="3.30.450.20">
    <property type="entry name" value="PAS domain"/>
    <property type="match status" value="4"/>
</dbReference>
<evidence type="ECO:0000256" key="4">
    <source>
        <dbReference type="ARBA" id="ARBA00022679"/>
    </source>
</evidence>
<dbReference type="EC" id="2.7.13.3" evidence="2"/>
<dbReference type="CDD" id="cd00082">
    <property type="entry name" value="HisKA"/>
    <property type="match status" value="1"/>
</dbReference>
<name>A0AAE3SFR1_9BACT</name>
<evidence type="ECO:0000256" key="6">
    <source>
        <dbReference type="SAM" id="Coils"/>
    </source>
</evidence>
<dbReference type="InterPro" id="IPR000700">
    <property type="entry name" value="PAS-assoc_C"/>
</dbReference>
<dbReference type="InterPro" id="IPR000014">
    <property type="entry name" value="PAS"/>
</dbReference>
<dbReference type="InterPro" id="IPR052162">
    <property type="entry name" value="Sensor_kinase/Photoreceptor"/>
</dbReference>
<evidence type="ECO:0000259" key="7">
    <source>
        <dbReference type="PROSITE" id="PS50109"/>
    </source>
</evidence>
<keyword evidence="4" id="KW-0808">Transferase</keyword>
<accession>A0AAE3SFR1</accession>
<evidence type="ECO:0000313" key="10">
    <source>
        <dbReference type="EMBL" id="MCW3786453.1"/>
    </source>
</evidence>
<dbReference type="PANTHER" id="PTHR43304:SF1">
    <property type="entry name" value="PAC DOMAIN-CONTAINING PROTEIN"/>
    <property type="match status" value="1"/>
</dbReference>
<keyword evidence="3" id="KW-0597">Phosphoprotein</keyword>
<dbReference type="CDD" id="cd00130">
    <property type="entry name" value="PAS"/>
    <property type="match status" value="3"/>
</dbReference>
<dbReference type="Gene3D" id="1.10.287.130">
    <property type="match status" value="1"/>
</dbReference>
<dbReference type="PROSITE" id="PS50109">
    <property type="entry name" value="HIS_KIN"/>
    <property type="match status" value="1"/>
</dbReference>
<dbReference type="SMART" id="SM00091">
    <property type="entry name" value="PAS"/>
    <property type="match status" value="5"/>
</dbReference>
<evidence type="ECO:0000259" key="9">
    <source>
        <dbReference type="PROSITE" id="PS50113"/>
    </source>
</evidence>
<dbReference type="NCBIfam" id="TIGR00229">
    <property type="entry name" value="sensory_box"/>
    <property type="match status" value="4"/>
</dbReference>
<comment type="catalytic activity">
    <reaction evidence="1">
        <text>ATP + protein L-histidine = ADP + protein N-phospho-L-histidine.</text>
        <dbReference type="EC" id="2.7.13.3"/>
    </reaction>
</comment>
<feature type="domain" description="PAS" evidence="8">
    <location>
        <begin position="503"/>
        <end position="575"/>
    </location>
</feature>
<proteinExistence type="predicted"/>
<dbReference type="InterPro" id="IPR013655">
    <property type="entry name" value="PAS_fold_3"/>
</dbReference>
<keyword evidence="11" id="KW-1185">Reference proteome</keyword>
<dbReference type="SMART" id="SM00086">
    <property type="entry name" value="PAC"/>
    <property type="match status" value="2"/>
</dbReference>
<dbReference type="InterPro" id="IPR036890">
    <property type="entry name" value="HATPase_C_sf"/>
</dbReference>
<dbReference type="Pfam" id="PF00989">
    <property type="entry name" value="PAS"/>
    <property type="match status" value="2"/>
</dbReference>
<evidence type="ECO:0000256" key="5">
    <source>
        <dbReference type="ARBA" id="ARBA00022777"/>
    </source>
</evidence>
<gene>
    <name evidence="10" type="ORF">OM075_08235</name>
</gene>
<dbReference type="RefSeq" id="WP_301190017.1">
    <property type="nucleotide sequence ID" value="NZ_JAPDPJ010000014.1"/>
</dbReference>
<evidence type="ECO:0000256" key="2">
    <source>
        <dbReference type="ARBA" id="ARBA00012438"/>
    </source>
</evidence>
<dbReference type="Pfam" id="PF02518">
    <property type="entry name" value="HATPase_c"/>
    <property type="match status" value="1"/>
</dbReference>
<dbReference type="Proteomes" id="UP001209229">
    <property type="component" value="Unassembled WGS sequence"/>
</dbReference>
<dbReference type="InterPro" id="IPR001610">
    <property type="entry name" value="PAC"/>
</dbReference>
<feature type="domain" description="Histidine kinase" evidence="7">
    <location>
        <begin position="680"/>
        <end position="916"/>
    </location>
</feature>
<comment type="caution">
    <text evidence="10">The sequence shown here is derived from an EMBL/GenBank/DDBJ whole genome shotgun (WGS) entry which is preliminary data.</text>
</comment>
<protein>
    <recommendedName>
        <fullName evidence="2">histidine kinase</fullName>
        <ecNumber evidence="2">2.7.13.3</ecNumber>
    </recommendedName>
</protein>
<dbReference type="AlphaFoldDB" id="A0AAE3SFR1"/>
<feature type="domain" description="PAS" evidence="8">
    <location>
        <begin position="380"/>
        <end position="424"/>
    </location>
</feature>
<dbReference type="Pfam" id="PF13188">
    <property type="entry name" value="PAS_8"/>
    <property type="match status" value="1"/>
</dbReference>
<dbReference type="InterPro" id="IPR035965">
    <property type="entry name" value="PAS-like_dom_sf"/>
</dbReference>
<keyword evidence="5" id="KW-0418">Kinase</keyword>
<dbReference type="SUPFAM" id="SSF55874">
    <property type="entry name" value="ATPase domain of HSP90 chaperone/DNA topoisomerase II/histidine kinase"/>
    <property type="match status" value="1"/>
</dbReference>
<dbReference type="Pfam" id="PF08447">
    <property type="entry name" value="PAS_3"/>
    <property type="match status" value="1"/>
</dbReference>
<keyword evidence="6" id="KW-0175">Coiled coil</keyword>
<dbReference type="PANTHER" id="PTHR43304">
    <property type="entry name" value="PHYTOCHROME-LIKE PROTEIN CPH1"/>
    <property type="match status" value="1"/>
</dbReference>
<dbReference type="Pfam" id="PF13426">
    <property type="entry name" value="PAS_9"/>
    <property type="match status" value="1"/>
</dbReference>
<dbReference type="PROSITE" id="PS50113">
    <property type="entry name" value="PAC"/>
    <property type="match status" value="1"/>
</dbReference>
<dbReference type="SMART" id="SM00387">
    <property type="entry name" value="HATPase_c"/>
    <property type="match status" value="1"/>
</dbReference>
<reference evidence="10" key="1">
    <citation type="submission" date="2022-10" db="EMBL/GenBank/DDBJ databases">
        <authorList>
            <person name="Yu W.X."/>
        </authorList>
    </citation>
    <scope>NUCLEOTIDE SEQUENCE</scope>
    <source>
        <strain evidence="10">AAT</strain>
    </source>
</reference>
<dbReference type="InterPro" id="IPR003594">
    <property type="entry name" value="HATPase_dom"/>
</dbReference>
<dbReference type="InterPro" id="IPR005467">
    <property type="entry name" value="His_kinase_dom"/>
</dbReference>
<dbReference type="GO" id="GO:0006355">
    <property type="term" value="P:regulation of DNA-templated transcription"/>
    <property type="evidence" value="ECO:0007669"/>
    <property type="project" value="InterPro"/>
</dbReference>
<dbReference type="SUPFAM" id="SSF55785">
    <property type="entry name" value="PYP-like sensor domain (PAS domain)"/>
    <property type="match status" value="4"/>
</dbReference>
<dbReference type="InterPro" id="IPR003661">
    <property type="entry name" value="HisK_dim/P_dom"/>
</dbReference>
<dbReference type="EMBL" id="JAPDPJ010000014">
    <property type="protein sequence ID" value="MCW3786453.1"/>
    <property type="molecule type" value="Genomic_DNA"/>
</dbReference>
<dbReference type="InterPro" id="IPR013767">
    <property type="entry name" value="PAS_fold"/>
</dbReference>
<dbReference type="GO" id="GO:0000155">
    <property type="term" value="F:phosphorelay sensor kinase activity"/>
    <property type="evidence" value="ECO:0007669"/>
    <property type="project" value="InterPro"/>
</dbReference>
<feature type="coiled-coil region" evidence="6">
    <location>
        <begin position="634"/>
        <end position="661"/>
    </location>
</feature>
<evidence type="ECO:0000256" key="1">
    <source>
        <dbReference type="ARBA" id="ARBA00000085"/>
    </source>
</evidence>
<evidence type="ECO:0000259" key="8">
    <source>
        <dbReference type="PROSITE" id="PS50112"/>
    </source>
</evidence>
<organism evidence="10 11">
    <name type="scientific">Plebeiibacterium sediminum</name>
    <dbReference type="NCBI Taxonomy" id="2992112"/>
    <lineage>
        <taxon>Bacteria</taxon>
        <taxon>Pseudomonadati</taxon>
        <taxon>Bacteroidota</taxon>
        <taxon>Bacteroidia</taxon>
        <taxon>Marinilabiliales</taxon>
        <taxon>Marinilabiliaceae</taxon>
        <taxon>Plebeiibacterium</taxon>
    </lineage>
</organism>
<feature type="domain" description="PAC" evidence="9">
    <location>
        <begin position="579"/>
        <end position="632"/>
    </location>
</feature>
<dbReference type="PRINTS" id="PR00344">
    <property type="entry name" value="BCTRLSENSOR"/>
</dbReference>
<dbReference type="InterPro" id="IPR004358">
    <property type="entry name" value="Sig_transdc_His_kin-like_C"/>
</dbReference>
<dbReference type="Gene3D" id="3.30.565.10">
    <property type="entry name" value="Histidine kinase-like ATPase, C-terminal domain"/>
    <property type="match status" value="1"/>
</dbReference>
<sequence>MNISRNNFLSALSIFAEAVIVHEQGIVSDVNESFIKLTGLKKTECVGLPINKLFELPLEFDEVSMKNQQFDTRLIINPQEKFFSLRFNQVSSEGDNISYCTLLDISGAKKDPKFLNKKLKEAIQNSYAKREILDLSEYNQLIVDEISIGITIFNAEGRCVFANRAAAQMIGASVSQLIDYNFREVQAWKTTGLYDAAISAINNNKQEKIIYSSVSTFGKPVKLSCKFLPFVSNGENLLMSIYEDISELEKVNQNLKESEEKFKAFYKNSPIGTALTRYDGTFVDVNQALLNVSGANKKELLSSNIIDFYDKVETRNKMLQDLKKNGSVHGLEVAVKLKSGKRKTFIINVNTVSLNEETLLMTSFQDITLRKLVEDKFKESETRYGVIFKNAYNPIVITDKKGRIRFFNEATIELLEYSSEELYGMHFYEISSYNGKEWYDKTIEIINTTKKTTFTSVLKTKSGRLLNIINQVSIVKFNKEEMMLASIHDITEQKKIEEELKNSEERLQLALQGADLGLWDWNVETGELYFSERWATMLGYEIDELAHRLDTWKSLVHPEDKPKVMDELDHHLEKKIPFFRLKHRLLMKDGNWKWILDAGKVLKRDGEGKAIRAVGVNMDISELINAELQLLKVNKEISNKSAQLEAEKKHLETTLDILKNTQEKLIESEKMAALGVLTAGLAHEINNPVNYVNAGMTAFNKTFLRIKTAISALLEHRGGDTKDIESQIGSYFETGDKMIKIMENGIARVIDIVYSMRTFSRNKTTDFTNYDIDKLIDGTIVLFESALKSKSIEVIKDFSQIPDIYCIPGRIQQVFTNLISNSIDSIKDSGEIIIITKYITEKDVVQVTIKDNGVGIDFDKKKKIFDPFYTTKDVGQGSGLGLYLTYKIIEEHEGSIWFETEKNSGTAFYIELPAFRQEATTKN</sequence>